<dbReference type="CDD" id="cd01561">
    <property type="entry name" value="CBS_like"/>
    <property type="match status" value="1"/>
</dbReference>
<dbReference type="SUPFAM" id="SSF53686">
    <property type="entry name" value="Tryptophan synthase beta subunit-like PLP-dependent enzymes"/>
    <property type="match status" value="1"/>
</dbReference>
<comment type="caution">
    <text evidence="4">The sequence shown here is derived from an EMBL/GenBank/DDBJ whole genome shotgun (WGS) entry which is preliminary data.</text>
</comment>
<protein>
    <submittedName>
        <fullName evidence="4">Pyridoxal-phosphate dependent enzyme</fullName>
    </submittedName>
</protein>
<dbReference type="AlphaFoldDB" id="A0A9Q5DB92"/>
<evidence type="ECO:0000256" key="2">
    <source>
        <dbReference type="ARBA" id="ARBA00022898"/>
    </source>
</evidence>
<evidence type="ECO:0000256" key="1">
    <source>
        <dbReference type="ARBA" id="ARBA00001933"/>
    </source>
</evidence>
<gene>
    <name evidence="4" type="ORF">ECE50_010245</name>
</gene>
<evidence type="ECO:0000259" key="3">
    <source>
        <dbReference type="Pfam" id="PF00291"/>
    </source>
</evidence>
<name>A0A9Q5DB92_9BACT</name>
<dbReference type="RefSeq" id="WP_127036209.1">
    <property type="nucleotide sequence ID" value="NZ_JAABOK010000004.1"/>
</dbReference>
<organism evidence="4 5">
    <name type="scientific">Chitinophaga solisilvae</name>
    <dbReference type="NCBI Taxonomy" id="1233460"/>
    <lineage>
        <taxon>Bacteria</taxon>
        <taxon>Pseudomonadati</taxon>
        <taxon>Bacteroidota</taxon>
        <taxon>Chitinophagia</taxon>
        <taxon>Chitinophagales</taxon>
        <taxon>Chitinophagaceae</taxon>
        <taxon>Chitinophaga</taxon>
    </lineage>
</organism>
<dbReference type="InterPro" id="IPR001926">
    <property type="entry name" value="TrpB-like_PALP"/>
</dbReference>
<dbReference type="InterPro" id="IPR050214">
    <property type="entry name" value="Cys_Synth/Cystath_Beta-Synth"/>
</dbReference>
<feature type="domain" description="Tryptophan synthase beta chain-like PALP" evidence="3">
    <location>
        <begin position="13"/>
        <end position="297"/>
    </location>
</feature>
<keyword evidence="5" id="KW-1185">Reference proteome</keyword>
<proteinExistence type="predicted"/>
<keyword evidence="2" id="KW-0663">Pyridoxal phosphate</keyword>
<sequence>MNPLIQSLEKLAPRIGKSPLMKLDAPNINLMVKLEYTNLTGSVKDRPAYNILYEGIRKGQINEDTIIMESSSGNFAIALATICRELGLRFIPVIDPNINEMNEEKLRGLAYDVVKVQERDETGGFLLTRLRYIHKYMEEHPGIYWTNQYANKDNYMSYYHTLAPEIAEEAAGVDYLFAAVSSGGTITGLSIRLKELYPHIKVIGVDVEGSVIFGSPPKPRQLSGIGSSKVPPILSNALIDEVMIISEEDIRKGARELYATHGVYGGASCGAAYFAVCSYFHNRKFFRLPNVVFICPDHGHTYQQVVYEQALSGTVSL</sequence>
<dbReference type="InterPro" id="IPR036052">
    <property type="entry name" value="TrpB-like_PALP_sf"/>
</dbReference>
<dbReference type="Gene3D" id="3.40.50.1100">
    <property type="match status" value="2"/>
</dbReference>
<reference evidence="4" key="1">
    <citation type="submission" date="2020-05" db="EMBL/GenBank/DDBJ databases">
        <title>Chitinophaga laudate sp. nov., isolated from a tropical peat swamp.</title>
        <authorList>
            <person name="Goh C.B.S."/>
            <person name="Lee M.S."/>
            <person name="Parimannan S."/>
            <person name="Pasbakhsh P."/>
            <person name="Yule C.M."/>
            <person name="Rajandas H."/>
            <person name="Loke S."/>
            <person name="Croft L."/>
            <person name="Tan J.B.L."/>
        </authorList>
    </citation>
    <scope>NUCLEOTIDE SEQUENCE</scope>
    <source>
        <strain evidence="4">Mgbs1</strain>
    </source>
</reference>
<comment type="cofactor">
    <cofactor evidence="1">
        <name>pyridoxal 5'-phosphate</name>
        <dbReference type="ChEBI" id="CHEBI:597326"/>
    </cofactor>
</comment>
<dbReference type="OrthoDB" id="9808024at2"/>
<accession>A0A9Q5DB92</accession>
<dbReference type="GO" id="GO:1901605">
    <property type="term" value="P:alpha-amino acid metabolic process"/>
    <property type="evidence" value="ECO:0007669"/>
    <property type="project" value="UniProtKB-ARBA"/>
</dbReference>
<dbReference type="EMBL" id="RIAR02000001">
    <property type="protein sequence ID" value="NSL87210.1"/>
    <property type="molecule type" value="Genomic_DNA"/>
</dbReference>
<dbReference type="PANTHER" id="PTHR10314">
    <property type="entry name" value="CYSTATHIONINE BETA-SYNTHASE"/>
    <property type="match status" value="1"/>
</dbReference>
<evidence type="ECO:0000313" key="5">
    <source>
        <dbReference type="Proteomes" id="UP000281028"/>
    </source>
</evidence>
<dbReference type="Pfam" id="PF00291">
    <property type="entry name" value="PALP"/>
    <property type="match status" value="1"/>
</dbReference>
<evidence type="ECO:0000313" key="4">
    <source>
        <dbReference type="EMBL" id="NSL87210.1"/>
    </source>
</evidence>
<dbReference type="Proteomes" id="UP000281028">
    <property type="component" value="Unassembled WGS sequence"/>
</dbReference>